<dbReference type="CTD" id="20315209"/>
<dbReference type="GeneID" id="20315209"/>
<dbReference type="KEGG" id="ovi:T265_01021"/>
<proteinExistence type="predicted"/>
<feature type="region of interest" description="Disordered" evidence="1">
    <location>
        <begin position="1"/>
        <end position="31"/>
    </location>
</feature>
<gene>
    <name evidence="2" type="ORF">T265_01021</name>
</gene>
<organism evidence="2 3">
    <name type="scientific">Opisthorchis viverrini</name>
    <name type="common">Southeast Asian liver fluke</name>
    <dbReference type="NCBI Taxonomy" id="6198"/>
    <lineage>
        <taxon>Eukaryota</taxon>
        <taxon>Metazoa</taxon>
        <taxon>Spiralia</taxon>
        <taxon>Lophotrochozoa</taxon>
        <taxon>Platyhelminthes</taxon>
        <taxon>Trematoda</taxon>
        <taxon>Digenea</taxon>
        <taxon>Opisthorchiida</taxon>
        <taxon>Opisthorchiata</taxon>
        <taxon>Opisthorchiidae</taxon>
        <taxon>Opisthorchis</taxon>
    </lineage>
</organism>
<dbReference type="EMBL" id="KL596629">
    <property type="protein sequence ID" value="KER32925.1"/>
    <property type="molecule type" value="Genomic_DNA"/>
</dbReference>
<accession>A0A075AAT5</accession>
<reference evidence="2 3" key="1">
    <citation type="submission" date="2013-11" db="EMBL/GenBank/DDBJ databases">
        <title>Opisthorchis viverrini - life in the bile duct.</title>
        <authorList>
            <person name="Young N.D."/>
            <person name="Nagarajan N."/>
            <person name="Lin S.J."/>
            <person name="Korhonen P.K."/>
            <person name="Jex A.R."/>
            <person name="Hall R.S."/>
            <person name="Safavi-Hemami H."/>
            <person name="Kaewkong W."/>
            <person name="Bertrand D."/>
            <person name="Gao S."/>
            <person name="Seet Q."/>
            <person name="Wongkham S."/>
            <person name="Teh B.T."/>
            <person name="Wongkham C."/>
            <person name="Intapan P.M."/>
            <person name="Maleewong W."/>
            <person name="Yang X."/>
            <person name="Hu M."/>
            <person name="Wang Z."/>
            <person name="Hofmann A."/>
            <person name="Sternberg P.W."/>
            <person name="Tan P."/>
            <person name="Wang J."/>
            <person name="Gasser R.B."/>
        </authorList>
    </citation>
    <scope>NUCLEOTIDE SEQUENCE [LARGE SCALE GENOMIC DNA]</scope>
</reference>
<dbReference type="OrthoDB" id="6277134at2759"/>
<keyword evidence="3" id="KW-1185">Reference proteome</keyword>
<dbReference type="Proteomes" id="UP000054324">
    <property type="component" value="Unassembled WGS sequence"/>
</dbReference>
<sequence>MLILRPTANPLDGTLDGENSGNPEVTSGSTKEFQCDLVPLDAAKSLNGKWKATVDPVGAATVTELEDGSSAKIGPPNSQGYQNQPSSFKVSCAFSTPEGTPIYTFERTVAVKRASPEILIGGAITRHSRGSERNIAGSADGARSRVGVDSPFPVMRALGETDISQKNAILNVTQRLNSHSIWVDAKPIRMRQST</sequence>
<protein>
    <submittedName>
        <fullName evidence="2">Uncharacterized protein</fullName>
    </submittedName>
</protein>
<dbReference type="AlphaFoldDB" id="A0A075AAT5"/>
<evidence type="ECO:0000313" key="3">
    <source>
        <dbReference type="Proteomes" id="UP000054324"/>
    </source>
</evidence>
<evidence type="ECO:0000256" key="1">
    <source>
        <dbReference type="SAM" id="MobiDB-lite"/>
    </source>
</evidence>
<evidence type="ECO:0000313" key="2">
    <source>
        <dbReference type="EMBL" id="KER32925.1"/>
    </source>
</evidence>
<feature type="compositionally biased region" description="Polar residues" evidence="1">
    <location>
        <begin position="17"/>
        <end position="31"/>
    </location>
</feature>
<dbReference type="RefSeq" id="XP_009163228.1">
    <property type="nucleotide sequence ID" value="XM_009164964.1"/>
</dbReference>
<name>A0A075AAT5_OPIVI</name>